<proteinExistence type="predicted"/>
<dbReference type="InterPro" id="IPR018711">
    <property type="entry name" value="NAGPA"/>
</dbReference>
<gene>
    <name evidence="2" type="ORF">SAMN05660657_04956</name>
</gene>
<dbReference type="Pfam" id="PF09992">
    <property type="entry name" value="NAGPA"/>
    <property type="match status" value="1"/>
</dbReference>
<sequence length="383" mass="39229">MLVQHTFGGPGFLPDVRKRMNSGGGVFAALDGAFRYVFLDADFFRLEVLQRKPSEKFTAAAIASTARVVANGQTFASYCATPGDCAVKWQGEVVSKAITLPGEPPHAPSFRYFGQGAGASASSFIVAKGDPGQSVPPLVEAIGRLLPLVEGKSVAATPATSGTFWPMSATIGKAAYGVARDINAVLVIVQQHGEIGLMLPQFAALVAGAGVDQAAMGDGSDSATLVVDKVVEVTPGDYIKNRAIPDGPAFIQRSLSTTPASALRNNPASTDPRFLTDFSATGTQGSLAIDNSGIKLILVSLGVRGDTGHDLALDLGVPLPAIVSAASAQLPPPPGTPMTGGPLTLTPSMTRPPGTAGVLTGQLRVATAQGSVTLDVNWPLATT</sequence>
<dbReference type="Proteomes" id="UP000199546">
    <property type="component" value="Unassembled WGS sequence"/>
</dbReference>
<name>A0A1I7CVZ3_9ACTN</name>
<dbReference type="AlphaFoldDB" id="A0A1I7CVZ3"/>
<accession>A0A1I7CVZ3</accession>
<dbReference type="RefSeq" id="WP_093583823.1">
    <property type="nucleotide sequence ID" value="NZ_FPBA01000027.1"/>
</dbReference>
<protein>
    <recommendedName>
        <fullName evidence="1">Phosphodiester glycosidase domain-containing protein</fullName>
    </recommendedName>
</protein>
<evidence type="ECO:0000313" key="2">
    <source>
        <dbReference type="EMBL" id="SFU03578.1"/>
    </source>
</evidence>
<dbReference type="EMBL" id="FPBA01000027">
    <property type="protein sequence ID" value="SFU03578.1"/>
    <property type="molecule type" value="Genomic_DNA"/>
</dbReference>
<evidence type="ECO:0000313" key="3">
    <source>
        <dbReference type="Proteomes" id="UP000199546"/>
    </source>
</evidence>
<keyword evidence="3" id="KW-1185">Reference proteome</keyword>
<evidence type="ECO:0000259" key="1">
    <source>
        <dbReference type="Pfam" id="PF09992"/>
    </source>
</evidence>
<organism evidence="2 3">
    <name type="scientific">Geodermatophilus amargosae</name>
    <dbReference type="NCBI Taxonomy" id="1296565"/>
    <lineage>
        <taxon>Bacteria</taxon>
        <taxon>Bacillati</taxon>
        <taxon>Actinomycetota</taxon>
        <taxon>Actinomycetes</taxon>
        <taxon>Geodermatophilales</taxon>
        <taxon>Geodermatophilaceae</taxon>
        <taxon>Geodermatophilus</taxon>
    </lineage>
</organism>
<feature type="domain" description="Phosphodiester glycosidase" evidence="1">
    <location>
        <begin position="165"/>
        <end position="247"/>
    </location>
</feature>
<reference evidence="3" key="1">
    <citation type="submission" date="2016-10" db="EMBL/GenBank/DDBJ databases">
        <authorList>
            <person name="Varghese N."/>
            <person name="Submissions S."/>
        </authorList>
    </citation>
    <scope>NUCLEOTIDE SEQUENCE [LARGE SCALE GENOMIC DNA]</scope>
    <source>
        <strain evidence="3">DSM 46136</strain>
    </source>
</reference>